<evidence type="ECO:0000259" key="6">
    <source>
        <dbReference type="Pfam" id="PF03168"/>
    </source>
</evidence>
<evidence type="ECO:0000313" key="7">
    <source>
        <dbReference type="EMBL" id="OVA19726.1"/>
    </source>
</evidence>
<dbReference type="AlphaFoldDB" id="A0A200RAM1"/>
<evidence type="ECO:0000256" key="5">
    <source>
        <dbReference type="SAM" id="Phobius"/>
    </source>
</evidence>
<reference evidence="7 8" key="1">
    <citation type="journal article" date="2017" name="Mol. Plant">
        <title>The Genome of Medicinal Plant Macleaya cordata Provides New Insights into Benzylisoquinoline Alkaloids Metabolism.</title>
        <authorList>
            <person name="Liu X."/>
            <person name="Liu Y."/>
            <person name="Huang P."/>
            <person name="Ma Y."/>
            <person name="Qing Z."/>
            <person name="Tang Q."/>
            <person name="Cao H."/>
            <person name="Cheng P."/>
            <person name="Zheng Y."/>
            <person name="Yuan Z."/>
            <person name="Zhou Y."/>
            <person name="Liu J."/>
            <person name="Tang Z."/>
            <person name="Zhuo Y."/>
            <person name="Zhang Y."/>
            <person name="Yu L."/>
            <person name="Huang J."/>
            <person name="Yang P."/>
            <person name="Peng Q."/>
            <person name="Zhang J."/>
            <person name="Jiang W."/>
            <person name="Zhang Z."/>
            <person name="Lin K."/>
            <person name="Ro D.K."/>
            <person name="Chen X."/>
            <person name="Xiong X."/>
            <person name="Shang Y."/>
            <person name="Huang S."/>
            <person name="Zeng J."/>
        </authorList>
    </citation>
    <scope>NUCLEOTIDE SEQUENCE [LARGE SCALE GENOMIC DNA]</scope>
    <source>
        <strain evidence="8">cv. BLH2017</strain>
        <tissue evidence="7">Root</tissue>
    </source>
</reference>
<evidence type="ECO:0000313" key="8">
    <source>
        <dbReference type="Proteomes" id="UP000195402"/>
    </source>
</evidence>
<sequence length="214" mass="24694">MNHQQTPAPDPTLRKSRKPVLLRPPRRTNPIIWCGAVFCIIFSIMLILAGIVILIIFLVIKPKHPLFDTTAASLNSIYLDSPEYFNGDFTFLANFSNPNRKIEIRFEYLDIELYFGDRLIATQALQPFTQGRGEARLESVHMLSSEVYLPLNLSMELRNQVQRNRVQYNIRGMFRVRASLGITHFTYWLYGRCQVEMTSPPSGVLVARNCKTKR</sequence>
<dbReference type="Proteomes" id="UP000195402">
    <property type="component" value="Unassembled WGS sequence"/>
</dbReference>
<comment type="caution">
    <text evidence="7">The sequence shown here is derived from an EMBL/GenBank/DDBJ whole genome shotgun (WGS) entry which is preliminary data.</text>
</comment>
<dbReference type="GO" id="GO:0005886">
    <property type="term" value="C:plasma membrane"/>
    <property type="evidence" value="ECO:0007669"/>
    <property type="project" value="TreeGrafter"/>
</dbReference>
<keyword evidence="2 5" id="KW-0812">Transmembrane</keyword>
<dbReference type="InParanoid" id="A0A200RAM1"/>
<evidence type="ECO:0000256" key="1">
    <source>
        <dbReference type="ARBA" id="ARBA00004167"/>
    </source>
</evidence>
<dbReference type="PANTHER" id="PTHR31234">
    <property type="entry name" value="LATE EMBRYOGENESIS ABUNDANT (LEA) HYDROXYPROLINE-RICH GLYCOPROTEIN FAMILY"/>
    <property type="match status" value="1"/>
</dbReference>
<evidence type="ECO:0000256" key="4">
    <source>
        <dbReference type="ARBA" id="ARBA00023136"/>
    </source>
</evidence>
<comment type="subcellular location">
    <subcellularLocation>
        <location evidence="1">Membrane</location>
        <topology evidence="1">Single-pass membrane protein</topology>
    </subcellularLocation>
</comment>
<dbReference type="STRING" id="56857.A0A200RAM1"/>
<keyword evidence="3 5" id="KW-1133">Transmembrane helix</keyword>
<evidence type="ECO:0000256" key="2">
    <source>
        <dbReference type="ARBA" id="ARBA00022692"/>
    </source>
</evidence>
<name>A0A200RAM1_MACCD</name>
<dbReference type="OMA" id="YRNCTTK"/>
<gene>
    <name evidence="7" type="ORF">BVC80_9059g49</name>
</gene>
<evidence type="ECO:0000256" key="3">
    <source>
        <dbReference type="ARBA" id="ARBA00022989"/>
    </source>
</evidence>
<keyword evidence="4 5" id="KW-0472">Membrane</keyword>
<organism evidence="7 8">
    <name type="scientific">Macleaya cordata</name>
    <name type="common">Five-seeded plume-poppy</name>
    <name type="synonym">Bocconia cordata</name>
    <dbReference type="NCBI Taxonomy" id="56857"/>
    <lineage>
        <taxon>Eukaryota</taxon>
        <taxon>Viridiplantae</taxon>
        <taxon>Streptophyta</taxon>
        <taxon>Embryophyta</taxon>
        <taxon>Tracheophyta</taxon>
        <taxon>Spermatophyta</taxon>
        <taxon>Magnoliopsida</taxon>
        <taxon>Ranunculales</taxon>
        <taxon>Papaveraceae</taxon>
        <taxon>Papaveroideae</taxon>
        <taxon>Macleaya</taxon>
    </lineage>
</organism>
<feature type="domain" description="Late embryogenesis abundant protein LEA-2 subgroup" evidence="6">
    <location>
        <begin position="96"/>
        <end position="178"/>
    </location>
</feature>
<dbReference type="Pfam" id="PF03168">
    <property type="entry name" value="LEA_2"/>
    <property type="match status" value="1"/>
</dbReference>
<dbReference type="OrthoDB" id="630676at2759"/>
<accession>A0A200RAM1</accession>
<dbReference type="InterPro" id="IPR044839">
    <property type="entry name" value="NDR1-like"/>
</dbReference>
<dbReference type="GO" id="GO:0098542">
    <property type="term" value="P:defense response to other organism"/>
    <property type="evidence" value="ECO:0007669"/>
    <property type="project" value="InterPro"/>
</dbReference>
<proteinExistence type="predicted"/>
<dbReference type="InterPro" id="IPR004864">
    <property type="entry name" value="LEA_2"/>
</dbReference>
<dbReference type="PANTHER" id="PTHR31234:SF42">
    <property type="entry name" value="LATE EMBRYOGENESIS ABUNDANT (LEA) HYDROXYPROLINE-RICH GLYCOPROTEIN FAMILY"/>
    <property type="match status" value="1"/>
</dbReference>
<dbReference type="FunCoup" id="A0A200RAM1">
    <property type="interactions" value="647"/>
</dbReference>
<protein>
    <submittedName>
        <fullName evidence="7">Late embryogenesis abundant protein</fullName>
    </submittedName>
</protein>
<dbReference type="EMBL" id="MVGT01000180">
    <property type="protein sequence ID" value="OVA19726.1"/>
    <property type="molecule type" value="Genomic_DNA"/>
</dbReference>
<keyword evidence="8" id="KW-1185">Reference proteome</keyword>
<feature type="transmembrane region" description="Helical" evidence="5">
    <location>
        <begin position="30"/>
        <end position="60"/>
    </location>
</feature>